<dbReference type="EMBL" id="JAQJAE010000001">
    <property type="protein sequence ID" value="KAJ5616785.1"/>
    <property type="molecule type" value="Genomic_DNA"/>
</dbReference>
<dbReference type="GO" id="GO:0043386">
    <property type="term" value="P:mycotoxin biosynthetic process"/>
    <property type="evidence" value="ECO:0007669"/>
    <property type="project" value="InterPro"/>
</dbReference>
<dbReference type="AlphaFoldDB" id="A0AAD6H8F4"/>
<evidence type="ECO:0000313" key="2">
    <source>
        <dbReference type="EMBL" id="KAJ5616785.1"/>
    </source>
</evidence>
<comment type="caution">
    <text evidence="2">The sequence shown here is derived from an EMBL/GenBank/DDBJ whole genome shotgun (WGS) entry which is preliminary data.</text>
</comment>
<organism evidence="2 3">
    <name type="scientific">Penicillium hordei</name>
    <dbReference type="NCBI Taxonomy" id="40994"/>
    <lineage>
        <taxon>Eukaryota</taxon>
        <taxon>Fungi</taxon>
        <taxon>Dikarya</taxon>
        <taxon>Ascomycota</taxon>
        <taxon>Pezizomycotina</taxon>
        <taxon>Eurotiomycetes</taxon>
        <taxon>Eurotiomycetidae</taxon>
        <taxon>Eurotiales</taxon>
        <taxon>Aspergillaceae</taxon>
        <taxon>Penicillium</taxon>
    </lineage>
</organism>
<gene>
    <name evidence="2" type="ORF">N7537_001899</name>
</gene>
<comment type="similarity">
    <text evidence="1">Belongs to the ustYa family.</text>
</comment>
<sequence>MPFDTPHLELLLTCRTPAKASILDQVDIPLKPVQVEGDFFAPDHNLSIYRQLPSPHVDAAWDRISTLGQVFLTTEEVVKLGKDPTMTVRDNDHPEMHIGLVNAFHEIHCLNVLRQNLHRDYYWPDGINSPFHWVHLYHCLHLILQSLTCNANTDLVTYNWVETRSEPVWDYAINRVCRDFDALLEWHNRTTRPIDDYNFHRVGGEKERPAPDQLKRIVAHGSDSRISSRLFNMQKDMMANQ</sequence>
<dbReference type="GeneID" id="81583199"/>
<dbReference type="Pfam" id="PF11807">
    <property type="entry name" value="UstYa"/>
    <property type="match status" value="1"/>
</dbReference>
<dbReference type="PANTHER" id="PTHR33365:SF14">
    <property type="entry name" value="TAT PATHWAY SIGNAL SEQUENCE"/>
    <property type="match status" value="1"/>
</dbReference>
<evidence type="ECO:0000313" key="3">
    <source>
        <dbReference type="Proteomes" id="UP001213799"/>
    </source>
</evidence>
<keyword evidence="3" id="KW-1185">Reference proteome</keyword>
<dbReference type="Proteomes" id="UP001213799">
    <property type="component" value="Unassembled WGS sequence"/>
</dbReference>
<reference evidence="2" key="1">
    <citation type="journal article" date="2023" name="IMA Fungus">
        <title>Comparative genomic study of the Penicillium genus elucidates a diverse pangenome and 15 lateral gene transfer events.</title>
        <authorList>
            <person name="Petersen C."/>
            <person name="Sorensen T."/>
            <person name="Nielsen M.R."/>
            <person name="Sondergaard T.E."/>
            <person name="Sorensen J.L."/>
            <person name="Fitzpatrick D.A."/>
            <person name="Frisvad J.C."/>
            <person name="Nielsen K.L."/>
        </authorList>
    </citation>
    <scope>NUCLEOTIDE SEQUENCE</scope>
    <source>
        <strain evidence="2">IBT 12815</strain>
    </source>
</reference>
<dbReference type="InterPro" id="IPR021765">
    <property type="entry name" value="UstYa-like"/>
</dbReference>
<name>A0AAD6H8F4_9EURO</name>
<dbReference type="PANTHER" id="PTHR33365">
    <property type="entry name" value="YALI0B05434P"/>
    <property type="match status" value="1"/>
</dbReference>
<proteinExistence type="inferred from homology"/>
<dbReference type="RefSeq" id="XP_056757952.1">
    <property type="nucleotide sequence ID" value="XM_056892957.1"/>
</dbReference>
<accession>A0AAD6H8F4</accession>
<reference evidence="2" key="2">
    <citation type="submission" date="2023-01" db="EMBL/GenBank/DDBJ databases">
        <authorList>
            <person name="Petersen C."/>
        </authorList>
    </citation>
    <scope>NUCLEOTIDE SEQUENCE</scope>
    <source>
        <strain evidence="2">IBT 12815</strain>
    </source>
</reference>
<evidence type="ECO:0000256" key="1">
    <source>
        <dbReference type="ARBA" id="ARBA00035112"/>
    </source>
</evidence>
<protein>
    <submittedName>
        <fullName evidence="2">Uncharacterized protein</fullName>
    </submittedName>
</protein>